<evidence type="ECO:0000256" key="1">
    <source>
        <dbReference type="SAM" id="MobiDB-lite"/>
    </source>
</evidence>
<proteinExistence type="predicted"/>
<evidence type="ECO:0000259" key="2">
    <source>
        <dbReference type="Pfam" id="PF00496"/>
    </source>
</evidence>
<dbReference type="Proteomes" id="UP000697710">
    <property type="component" value="Unassembled WGS sequence"/>
</dbReference>
<dbReference type="Gene3D" id="3.40.190.10">
    <property type="entry name" value="Periplasmic binding protein-like II"/>
    <property type="match status" value="1"/>
</dbReference>
<organism evidence="3 4">
    <name type="scientific">Eiseniibacteriota bacterium</name>
    <dbReference type="NCBI Taxonomy" id="2212470"/>
    <lineage>
        <taxon>Bacteria</taxon>
        <taxon>Candidatus Eiseniibacteriota</taxon>
    </lineage>
</organism>
<evidence type="ECO:0000313" key="4">
    <source>
        <dbReference type="Proteomes" id="UP000697710"/>
    </source>
</evidence>
<feature type="domain" description="Solute-binding protein family 5" evidence="2">
    <location>
        <begin position="41"/>
        <end position="159"/>
    </location>
</feature>
<feature type="region of interest" description="Disordered" evidence="1">
    <location>
        <begin position="277"/>
        <end position="305"/>
    </location>
</feature>
<dbReference type="GO" id="GO:0015833">
    <property type="term" value="P:peptide transport"/>
    <property type="evidence" value="ECO:0007669"/>
    <property type="project" value="TreeGrafter"/>
</dbReference>
<dbReference type="InterPro" id="IPR000914">
    <property type="entry name" value="SBP_5_dom"/>
</dbReference>
<sequence>MVELGQTVEAAHAPTPTNDSEAILFRQLYETLTELDCEGNLRGRLAERWEPDADARVWMVTLAPRRFWDGSALRAQDVVASWRTSALRVGVGRSPFCWVRPDRMRAIDDRRIEVALPAPMRDFPRVLAHPALAVASPRPGATWPVGSGTFMIAQATTGQLSCPPNPYASPAGMSERAPRLTIRMKTGSDPRDLAGQEPVVRRVWSRKAVSFLATRGLQVERLPWSRRYVLLLPDPVALTLDRSDIATVVADAEAEPTAMLGWKDAPCVELALPSDVEAGSAQEQSTGSETDSSASDGGSPGATERRLEVWSIANDPDAMRIAERVAARASASLAKAVVSNPVESIPFYSTLRAGRALAFVVAIPEELETTCEAPGELTTDAPWLLDGWDQWRRLAHPAGASGGSPAELERYLIESARVVPILRTGASLVSRPGLVGVRIDGSGLPRFGRAGWSGGSPLP</sequence>
<protein>
    <recommendedName>
        <fullName evidence="2">Solute-binding protein family 5 domain-containing protein</fullName>
    </recommendedName>
</protein>
<dbReference type="GO" id="GO:1904680">
    <property type="term" value="F:peptide transmembrane transporter activity"/>
    <property type="evidence" value="ECO:0007669"/>
    <property type="project" value="TreeGrafter"/>
</dbReference>
<dbReference type="EMBL" id="JAGQHR010000194">
    <property type="protein sequence ID" value="MCA9727582.1"/>
    <property type="molecule type" value="Genomic_DNA"/>
</dbReference>
<reference evidence="3" key="2">
    <citation type="journal article" date="2021" name="Microbiome">
        <title>Successional dynamics and alternative stable states in a saline activated sludge microbial community over 9 years.</title>
        <authorList>
            <person name="Wang Y."/>
            <person name="Ye J."/>
            <person name="Ju F."/>
            <person name="Liu L."/>
            <person name="Boyd J.A."/>
            <person name="Deng Y."/>
            <person name="Parks D.H."/>
            <person name="Jiang X."/>
            <person name="Yin X."/>
            <person name="Woodcroft B.J."/>
            <person name="Tyson G.W."/>
            <person name="Hugenholtz P."/>
            <person name="Polz M.F."/>
            <person name="Zhang T."/>
        </authorList>
    </citation>
    <scope>NUCLEOTIDE SEQUENCE</scope>
    <source>
        <strain evidence="3">HKST-UBA01</strain>
    </source>
</reference>
<dbReference type="SUPFAM" id="SSF53850">
    <property type="entry name" value="Periplasmic binding protein-like II"/>
    <property type="match status" value="1"/>
</dbReference>
<dbReference type="InterPro" id="IPR039424">
    <property type="entry name" value="SBP_5"/>
</dbReference>
<comment type="caution">
    <text evidence="3">The sequence shown here is derived from an EMBL/GenBank/DDBJ whole genome shotgun (WGS) entry which is preliminary data.</text>
</comment>
<dbReference type="AlphaFoldDB" id="A0A956LZP8"/>
<dbReference type="Pfam" id="PF00496">
    <property type="entry name" value="SBP_bac_5"/>
    <property type="match status" value="1"/>
</dbReference>
<name>A0A956LZP8_UNCEI</name>
<feature type="compositionally biased region" description="Polar residues" evidence="1">
    <location>
        <begin position="281"/>
        <end position="290"/>
    </location>
</feature>
<reference evidence="3" key="1">
    <citation type="submission" date="2020-04" db="EMBL/GenBank/DDBJ databases">
        <authorList>
            <person name="Zhang T."/>
        </authorList>
    </citation>
    <scope>NUCLEOTIDE SEQUENCE</scope>
    <source>
        <strain evidence="3">HKST-UBA01</strain>
    </source>
</reference>
<accession>A0A956LZP8</accession>
<evidence type="ECO:0000313" key="3">
    <source>
        <dbReference type="EMBL" id="MCA9727582.1"/>
    </source>
</evidence>
<dbReference type="PANTHER" id="PTHR30290">
    <property type="entry name" value="PERIPLASMIC BINDING COMPONENT OF ABC TRANSPORTER"/>
    <property type="match status" value="1"/>
</dbReference>
<gene>
    <name evidence="3" type="ORF">KC729_07860</name>
</gene>